<gene>
    <name evidence="6" type="ORF">GCM10017083_37990</name>
</gene>
<comment type="caution">
    <text evidence="6">The sequence shown here is derived from an EMBL/GenBank/DDBJ whole genome shotgun (WGS) entry which is preliminary data.</text>
</comment>
<evidence type="ECO:0000256" key="1">
    <source>
        <dbReference type="ARBA" id="ARBA00001974"/>
    </source>
</evidence>
<dbReference type="EMBL" id="BMZS01000009">
    <property type="protein sequence ID" value="GHD57057.1"/>
    <property type="molecule type" value="Genomic_DNA"/>
</dbReference>
<evidence type="ECO:0000259" key="5">
    <source>
        <dbReference type="Pfam" id="PF00890"/>
    </source>
</evidence>
<dbReference type="PRINTS" id="PR00411">
    <property type="entry name" value="PNDRDTASEI"/>
</dbReference>
<evidence type="ECO:0000256" key="4">
    <source>
        <dbReference type="ARBA" id="ARBA00023002"/>
    </source>
</evidence>
<comment type="cofactor">
    <cofactor evidence="1">
        <name>FAD</name>
        <dbReference type="ChEBI" id="CHEBI:57692"/>
    </cofactor>
</comment>
<evidence type="ECO:0000256" key="3">
    <source>
        <dbReference type="ARBA" id="ARBA00022827"/>
    </source>
</evidence>
<organism evidence="6 7">
    <name type="scientific">Thalassobaculum fulvum</name>
    <dbReference type="NCBI Taxonomy" id="1633335"/>
    <lineage>
        <taxon>Bacteria</taxon>
        <taxon>Pseudomonadati</taxon>
        <taxon>Pseudomonadota</taxon>
        <taxon>Alphaproteobacteria</taxon>
        <taxon>Rhodospirillales</taxon>
        <taxon>Thalassobaculaceae</taxon>
        <taxon>Thalassobaculum</taxon>
    </lineage>
</organism>
<dbReference type="SUPFAM" id="SSF56425">
    <property type="entry name" value="Succinate dehydrogenase/fumarate reductase flavoprotein, catalytic domain"/>
    <property type="match status" value="1"/>
</dbReference>
<dbReference type="NCBIfam" id="NF009477">
    <property type="entry name" value="PRK12843.1"/>
    <property type="match status" value="1"/>
</dbReference>
<reference evidence="6" key="2">
    <citation type="submission" date="2020-09" db="EMBL/GenBank/DDBJ databases">
        <authorList>
            <person name="Sun Q."/>
            <person name="Kim S."/>
        </authorList>
    </citation>
    <scope>NUCLEOTIDE SEQUENCE</scope>
    <source>
        <strain evidence="6">KCTC 42651</strain>
    </source>
</reference>
<evidence type="ECO:0000313" key="7">
    <source>
        <dbReference type="Proteomes" id="UP000630353"/>
    </source>
</evidence>
<reference evidence="6" key="1">
    <citation type="journal article" date="2014" name="Int. J. Syst. Evol. Microbiol.">
        <title>Complete genome sequence of Corynebacterium casei LMG S-19264T (=DSM 44701T), isolated from a smear-ripened cheese.</title>
        <authorList>
            <consortium name="US DOE Joint Genome Institute (JGI-PGF)"/>
            <person name="Walter F."/>
            <person name="Albersmeier A."/>
            <person name="Kalinowski J."/>
            <person name="Ruckert C."/>
        </authorList>
    </citation>
    <scope>NUCLEOTIDE SEQUENCE</scope>
    <source>
        <strain evidence="6">KCTC 42651</strain>
    </source>
</reference>
<dbReference type="RefSeq" id="WP_189992557.1">
    <property type="nucleotide sequence ID" value="NZ_BMZS01000009.1"/>
</dbReference>
<proteinExistence type="predicted"/>
<dbReference type="AlphaFoldDB" id="A0A919CR28"/>
<evidence type="ECO:0000256" key="2">
    <source>
        <dbReference type="ARBA" id="ARBA00022630"/>
    </source>
</evidence>
<name>A0A919CR28_9PROT</name>
<accession>A0A919CR28</accession>
<feature type="domain" description="FAD-dependent oxidoreductase 2 FAD-binding" evidence="5">
    <location>
        <begin position="9"/>
        <end position="539"/>
    </location>
</feature>
<dbReference type="InterPro" id="IPR027477">
    <property type="entry name" value="Succ_DH/fumarate_Rdtase_cat_sf"/>
</dbReference>
<dbReference type="SUPFAM" id="SSF51905">
    <property type="entry name" value="FAD/NAD(P)-binding domain"/>
    <property type="match status" value="1"/>
</dbReference>
<dbReference type="InterPro" id="IPR050315">
    <property type="entry name" value="FAD-oxidoreductase_2"/>
</dbReference>
<dbReference type="Gene3D" id="3.90.700.10">
    <property type="entry name" value="Succinate dehydrogenase/fumarate reductase flavoprotein, catalytic domain"/>
    <property type="match status" value="1"/>
</dbReference>
<keyword evidence="7" id="KW-1185">Reference proteome</keyword>
<keyword evidence="3" id="KW-0274">FAD</keyword>
<sequence length="560" mass="59323">MSTGDREVDLVVLGAGAGGMTAALTAATLGLEVVLLEKAAVAGGTTAISAGSVWVPNSRHGQPDDSVERARTYLQATVGDRLRPELCEAFLARGPEMVAYLEDKSEVRFRAYAHHPDYLATAAGATLRGRVLEAVPFDGRRLGRDLALLRRPLPEFTLFGGMMVDRIDIGHLLNANRSFRSFRHALGLLGRYGLDRLRWPRGTRLVMGNALAGRLLFSVLQSGVELCTGTAVSGLIETGGRIDGVVLPGGRRLLARRGVVLATGGFSRHPELRRRLLPEPVAEHTPLVESVTGDGVDLGLGAGGRLGEGHASASFWAPMSIRRRPDGSTAVFPHFVLDRGKPGLIAVDRTGRRFLNEATTYHLFGQAMHAANRERPCIPCFFVCDHPFVLKYGLGMVRPRGLNLAGAVADGYLTRADSVADLARALGIDPAALEDTVARNNRYAADGVDPEFGKGGDAYQRNLGDPAHGPNPCLGPIAAPPYYAIRVRPGDIGASVGLVTDADARVLDAAGRPVPGLYACGNDMDSMMAGIYPGPGITIGPAMTFGWVAARHAARSNAGA</sequence>
<dbReference type="InterPro" id="IPR036188">
    <property type="entry name" value="FAD/NAD-bd_sf"/>
</dbReference>
<dbReference type="PANTHER" id="PTHR43400">
    <property type="entry name" value="FUMARATE REDUCTASE"/>
    <property type="match status" value="1"/>
</dbReference>
<dbReference type="Pfam" id="PF00890">
    <property type="entry name" value="FAD_binding_2"/>
    <property type="match status" value="1"/>
</dbReference>
<dbReference type="Gene3D" id="3.50.50.60">
    <property type="entry name" value="FAD/NAD(P)-binding domain"/>
    <property type="match status" value="3"/>
</dbReference>
<dbReference type="PANTHER" id="PTHR43400:SF10">
    <property type="entry name" value="3-OXOSTEROID 1-DEHYDROGENASE"/>
    <property type="match status" value="1"/>
</dbReference>
<keyword evidence="2" id="KW-0285">Flavoprotein</keyword>
<dbReference type="Proteomes" id="UP000630353">
    <property type="component" value="Unassembled WGS sequence"/>
</dbReference>
<dbReference type="GO" id="GO:0016491">
    <property type="term" value="F:oxidoreductase activity"/>
    <property type="evidence" value="ECO:0007669"/>
    <property type="project" value="UniProtKB-KW"/>
</dbReference>
<dbReference type="GO" id="GO:0008202">
    <property type="term" value="P:steroid metabolic process"/>
    <property type="evidence" value="ECO:0007669"/>
    <property type="project" value="UniProtKB-ARBA"/>
</dbReference>
<evidence type="ECO:0000313" key="6">
    <source>
        <dbReference type="EMBL" id="GHD57057.1"/>
    </source>
</evidence>
<protein>
    <submittedName>
        <fullName evidence="6">FAD-binding dehydrogenase</fullName>
    </submittedName>
</protein>
<keyword evidence="4" id="KW-0560">Oxidoreductase</keyword>
<dbReference type="InterPro" id="IPR003953">
    <property type="entry name" value="FAD-dep_OxRdtase_2_FAD-bd"/>
</dbReference>